<dbReference type="InterPro" id="IPR052940">
    <property type="entry name" value="Carb_Esterase_6"/>
</dbReference>
<protein>
    <submittedName>
        <fullName evidence="3">Carbohydrate esterase</fullName>
    </submittedName>
</protein>
<dbReference type="InterPro" id="IPR005181">
    <property type="entry name" value="SASA"/>
</dbReference>
<dbReference type="SUPFAM" id="SSF52266">
    <property type="entry name" value="SGNH hydrolase"/>
    <property type="match status" value="1"/>
</dbReference>
<keyword evidence="1" id="KW-0378">Hydrolase</keyword>
<dbReference type="EnsemblPlants" id="PGSC0003DMT400022183">
    <property type="protein sequence ID" value="PGSC0003DMT400022183"/>
    <property type="gene ID" value="PGSC0003DMG400008606"/>
</dbReference>
<organism evidence="3 4">
    <name type="scientific">Solanum tuberosum</name>
    <name type="common">Potato</name>
    <dbReference type="NCBI Taxonomy" id="4113"/>
    <lineage>
        <taxon>Eukaryota</taxon>
        <taxon>Viridiplantae</taxon>
        <taxon>Streptophyta</taxon>
        <taxon>Embryophyta</taxon>
        <taxon>Tracheophyta</taxon>
        <taxon>Spermatophyta</taxon>
        <taxon>Magnoliopsida</taxon>
        <taxon>eudicotyledons</taxon>
        <taxon>Gunneridae</taxon>
        <taxon>Pentapetalae</taxon>
        <taxon>asterids</taxon>
        <taxon>lamiids</taxon>
        <taxon>Solanales</taxon>
        <taxon>Solanaceae</taxon>
        <taxon>Solanoideae</taxon>
        <taxon>Solaneae</taxon>
        <taxon>Solanum</taxon>
    </lineage>
</organism>
<name>M1AGC1_SOLTU</name>
<evidence type="ECO:0000256" key="1">
    <source>
        <dbReference type="ARBA" id="ARBA00022801"/>
    </source>
</evidence>
<dbReference type="Pfam" id="PF03629">
    <property type="entry name" value="SASA"/>
    <property type="match status" value="1"/>
</dbReference>
<sequence>MSDILIEVILQVILHVPSPWFKGKFVDIVRQAQIDVELPNAVKVDANGLPLNPDGIHLTTAAQIRLANMLADAFLSSNFTAPTKTEYHMI</sequence>
<dbReference type="Gene3D" id="3.40.50.1110">
    <property type="entry name" value="SGNH hydrolase"/>
    <property type="match status" value="1"/>
</dbReference>
<feature type="domain" description="Sialate O-acetylesterase" evidence="2">
    <location>
        <begin position="13"/>
        <end position="75"/>
    </location>
</feature>
<dbReference type="GO" id="GO:0016787">
    <property type="term" value="F:hydrolase activity"/>
    <property type="evidence" value="ECO:0007669"/>
    <property type="project" value="UniProtKB-KW"/>
</dbReference>
<proteinExistence type="predicted"/>
<reference evidence="3" key="2">
    <citation type="submission" date="2015-06" db="UniProtKB">
        <authorList>
            <consortium name="EnsemblPlants"/>
        </authorList>
    </citation>
    <scope>IDENTIFICATION</scope>
    <source>
        <strain evidence="3">DM1-3 516 R44</strain>
    </source>
</reference>
<reference evidence="4" key="1">
    <citation type="journal article" date="2011" name="Nature">
        <title>Genome sequence and analysis of the tuber crop potato.</title>
        <authorList>
            <consortium name="The Potato Genome Sequencing Consortium"/>
        </authorList>
    </citation>
    <scope>NUCLEOTIDE SEQUENCE [LARGE SCALE GENOMIC DNA]</scope>
    <source>
        <strain evidence="4">cv. DM1-3 516 R44</strain>
    </source>
</reference>
<evidence type="ECO:0000313" key="4">
    <source>
        <dbReference type="Proteomes" id="UP000011115"/>
    </source>
</evidence>
<dbReference type="InterPro" id="IPR036514">
    <property type="entry name" value="SGNH_hydro_sf"/>
</dbReference>
<dbReference type="HOGENOM" id="CLU_2594495_0_0_1"/>
<evidence type="ECO:0000313" key="3">
    <source>
        <dbReference type="EnsemblPlants" id="PGSC0003DMT400022183"/>
    </source>
</evidence>
<dbReference type="Proteomes" id="UP000011115">
    <property type="component" value="Unassembled WGS sequence"/>
</dbReference>
<dbReference type="PANTHER" id="PTHR31988:SF22">
    <property type="entry name" value="SIALATE O-ACETYLESTERASE DOMAIN-CONTAINING PROTEIN"/>
    <property type="match status" value="1"/>
</dbReference>
<dbReference type="PANTHER" id="PTHR31988">
    <property type="entry name" value="ESTERASE, PUTATIVE (DUF303)-RELATED"/>
    <property type="match status" value="1"/>
</dbReference>
<dbReference type="AlphaFoldDB" id="M1AGC1"/>
<accession>M1AGC1</accession>
<dbReference type="Gramene" id="PGSC0003DMT400022183">
    <property type="protein sequence ID" value="PGSC0003DMT400022183"/>
    <property type="gene ID" value="PGSC0003DMG400008606"/>
</dbReference>
<evidence type="ECO:0000259" key="2">
    <source>
        <dbReference type="Pfam" id="PF03629"/>
    </source>
</evidence>
<keyword evidence="4" id="KW-1185">Reference proteome</keyword>